<reference evidence="1" key="4">
    <citation type="submission" date="2025-09" db="UniProtKB">
        <authorList>
            <consortium name="Ensembl"/>
        </authorList>
    </citation>
    <scope>IDENTIFICATION</scope>
</reference>
<evidence type="ECO:0000313" key="1">
    <source>
        <dbReference type="Ensembl" id="ENSELUP00000057617.1"/>
    </source>
</evidence>
<accession>A0A6Q2XWL8</accession>
<dbReference type="OMA" id="QDWRANV"/>
<dbReference type="AlphaFoldDB" id="A0A6Q2XWL8"/>
<evidence type="ECO:0000313" key="2">
    <source>
        <dbReference type="Proteomes" id="UP000265140"/>
    </source>
</evidence>
<keyword evidence="2" id="KW-1185">Reference proteome</keyword>
<dbReference type="InterPro" id="IPR036388">
    <property type="entry name" value="WH-like_DNA-bd_sf"/>
</dbReference>
<organism evidence="1 2">
    <name type="scientific">Esox lucius</name>
    <name type="common">Northern pike</name>
    <dbReference type="NCBI Taxonomy" id="8010"/>
    <lineage>
        <taxon>Eukaryota</taxon>
        <taxon>Metazoa</taxon>
        <taxon>Chordata</taxon>
        <taxon>Craniata</taxon>
        <taxon>Vertebrata</taxon>
        <taxon>Euteleostomi</taxon>
        <taxon>Actinopterygii</taxon>
        <taxon>Neopterygii</taxon>
        <taxon>Teleostei</taxon>
        <taxon>Protacanthopterygii</taxon>
        <taxon>Esociformes</taxon>
        <taxon>Esocidae</taxon>
        <taxon>Esox</taxon>
    </lineage>
</organism>
<dbReference type="Gene3D" id="1.10.10.10">
    <property type="entry name" value="Winged helix-like DNA-binding domain superfamily/Winged helix DNA-binding domain"/>
    <property type="match status" value="1"/>
</dbReference>
<reference evidence="1" key="2">
    <citation type="submission" date="2020-02" db="EMBL/GenBank/DDBJ databases">
        <title>Esox lucius (northern pike) genome, fEsoLuc1, primary haplotype.</title>
        <authorList>
            <person name="Myers G."/>
            <person name="Karagic N."/>
            <person name="Meyer A."/>
            <person name="Pippel M."/>
            <person name="Reichard M."/>
            <person name="Winkler S."/>
            <person name="Tracey A."/>
            <person name="Sims Y."/>
            <person name="Howe K."/>
            <person name="Rhie A."/>
            <person name="Formenti G."/>
            <person name="Durbin R."/>
            <person name="Fedrigo O."/>
            <person name="Jarvis E.D."/>
        </authorList>
    </citation>
    <scope>NUCLEOTIDE SEQUENCE [LARGE SCALE GENOMIC DNA]</scope>
</reference>
<proteinExistence type="predicted"/>
<dbReference type="InParanoid" id="A0A6Q2XWL8"/>
<dbReference type="GeneTree" id="ENSGT00940000178058"/>
<sequence>MASYHDLIDFQHGLIVGAREMGHSISEVEEKFGFSRTTVSRVYREYKNSGKTSAFNAGPSTNISVRTVQRSLQDMSFRSQRPIGVPLMNTGPTATRLAWAQEHHHWTLDWKQVAWSEEQTPSWPPPLTTKY</sequence>
<dbReference type="Bgee" id="ENSELUG00000027011">
    <property type="expression patterns" value="Expressed in testis and 11 other cell types or tissues"/>
</dbReference>
<dbReference type="Ensembl" id="ENSELUT00000080787.2">
    <property type="protein sequence ID" value="ENSELUP00000057617.1"/>
    <property type="gene ID" value="ENSELUG00000027011.2"/>
</dbReference>
<evidence type="ECO:0008006" key="3">
    <source>
        <dbReference type="Google" id="ProtNLM"/>
    </source>
</evidence>
<reference evidence="2" key="1">
    <citation type="journal article" date="2014" name="PLoS ONE">
        <title>The genome and linkage map of the northern pike (Esox lucius): conserved synteny revealed between the salmonid sister group and the Neoteleostei.</title>
        <authorList>
            <person name="Rondeau E.B."/>
            <person name="Minkley D.R."/>
            <person name="Leong J.S."/>
            <person name="Messmer A.M."/>
            <person name="Jantzen J.R."/>
            <person name="von Schalburg K.R."/>
            <person name="Lemon C."/>
            <person name="Bird N.H."/>
            <person name="Koop B.F."/>
        </authorList>
    </citation>
    <scope>NUCLEOTIDE SEQUENCE</scope>
</reference>
<protein>
    <recommendedName>
        <fullName evidence="3">Transposase Tc1-like domain-containing protein</fullName>
    </recommendedName>
</protein>
<name>A0A6Q2XWL8_ESOLU</name>
<dbReference type="Proteomes" id="UP000265140">
    <property type="component" value="Chromosome 5"/>
</dbReference>
<reference evidence="1" key="3">
    <citation type="submission" date="2025-08" db="UniProtKB">
        <authorList>
            <consortium name="Ensembl"/>
        </authorList>
    </citation>
    <scope>IDENTIFICATION</scope>
</reference>